<evidence type="ECO:0000313" key="3">
    <source>
        <dbReference type="Proteomes" id="UP000615026"/>
    </source>
</evidence>
<name>A0A929F8P1_LEPEC</name>
<dbReference type="Proteomes" id="UP000615026">
    <property type="component" value="Unassembled WGS sequence"/>
</dbReference>
<dbReference type="AlphaFoldDB" id="A0A929F8P1"/>
<sequence>MATPSNYWKMTVLTAAGQLSSREYPEAQQLFKRLFAKVMTAEDISDRNCQSRLWQVWKTEAKDAAIAQLCLRCWLSHHIVITCRQLAHNFGETYGFRAADLWSKVLDDPGDVPPTQSSLAIKILTSYSPDRASLSVWAKRLTQSHRELNNFLLSQGLYRATPWAILNDTQVSQLSRFLPHLSTSMLATEGKLLNAYHQVYRQDRIRQRAGRGQRCLPPTDEQLHRIDPSQPVNVVRSRLQDLAERLRESRVANRGGPLPTRSIDAQDYPEPVAPEPDETEDQQIRFMESYHQDFRATLGEAIQVTVAVYTERYQARKVPKGETYRKALELFHCEGCSMKEIAAIVGLNNQVAVTRLLNLNQFRTEVCIYWLKQLQERVKDQALEHLSADQLDAIAQQLEQILQEETKSIMSDAASEARMPANRTAKSVFARQLCEVVPSMPLPPA</sequence>
<gene>
    <name evidence="2" type="ORF">IQ260_19925</name>
</gene>
<evidence type="ECO:0000313" key="2">
    <source>
        <dbReference type="EMBL" id="MBE9068916.1"/>
    </source>
</evidence>
<dbReference type="RefSeq" id="WP_193994839.1">
    <property type="nucleotide sequence ID" value="NZ_JADEXP010000214.1"/>
</dbReference>
<accession>A0A929F8P1</accession>
<reference evidence="2" key="1">
    <citation type="submission" date="2020-10" db="EMBL/GenBank/DDBJ databases">
        <authorList>
            <person name="Castelo-Branco R."/>
            <person name="Eusebio N."/>
            <person name="Adriana R."/>
            <person name="Vieira A."/>
            <person name="Brugerolle De Fraissinette N."/>
            <person name="Rezende De Castro R."/>
            <person name="Schneider M.P."/>
            <person name="Vasconcelos V."/>
            <person name="Leao P.N."/>
        </authorList>
    </citation>
    <scope>NUCLEOTIDE SEQUENCE</scope>
    <source>
        <strain evidence="2">LEGE 11479</strain>
    </source>
</reference>
<protein>
    <submittedName>
        <fullName evidence="2">Uncharacterized protein</fullName>
    </submittedName>
</protein>
<proteinExistence type="predicted"/>
<evidence type="ECO:0000256" key="1">
    <source>
        <dbReference type="SAM" id="MobiDB-lite"/>
    </source>
</evidence>
<organism evidence="2 3">
    <name type="scientific">Leptolyngbya cf. ectocarpi LEGE 11479</name>
    <dbReference type="NCBI Taxonomy" id="1828722"/>
    <lineage>
        <taxon>Bacteria</taxon>
        <taxon>Bacillati</taxon>
        <taxon>Cyanobacteriota</taxon>
        <taxon>Cyanophyceae</taxon>
        <taxon>Leptolyngbyales</taxon>
        <taxon>Leptolyngbyaceae</taxon>
        <taxon>Leptolyngbya group</taxon>
        <taxon>Leptolyngbya</taxon>
    </lineage>
</organism>
<feature type="region of interest" description="Disordered" evidence="1">
    <location>
        <begin position="247"/>
        <end position="278"/>
    </location>
</feature>
<comment type="caution">
    <text evidence="2">The sequence shown here is derived from an EMBL/GenBank/DDBJ whole genome shotgun (WGS) entry which is preliminary data.</text>
</comment>
<dbReference type="EMBL" id="JADEXP010000214">
    <property type="protein sequence ID" value="MBE9068916.1"/>
    <property type="molecule type" value="Genomic_DNA"/>
</dbReference>
<keyword evidence="3" id="KW-1185">Reference proteome</keyword>